<gene>
    <name evidence="1" type="ORF">CSW64_15300</name>
</gene>
<dbReference type="AlphaFoldDB" id="A0A2D2B095"/>
<evidence type="ECO:0000313" key="1">
    <source>
        <dbReference type="EMBL" id="ATQ43661.1"/>
    </source>
</evidence>
<reference evidence="1 2" key="1">
    <citation type="submission" date="2017-10" db="EMBL/GenBank/DDBJ databases">
        <title>Genome sequence of Caulobacter mirabilis FWC38.</title>
        <authorList>
            <person name="Fiebig A."/>
            <person name="Crosson S."/>
        </authorList>
    </citation>
    <scope>NUCLEOTIDE SEQUENCE [LARGE SCALE GENOMIC DNA]</scope>
    <source>
        <strain evidence="1 2">FWC 38</strain>
    </source>
</reference>
<name>A0A2D2B095_9CAUL</name>
<dbReference type="OrthoDB" id="7185838at2"/>
<keyword evidence="2" id="KW-1185">Reference proteome</keyword>
<protein>
    <submittedName>
        <fullName evidence="1">Uncharacterized protein</fullName>
    </submittedName>
</protein>
<proteinExistence type="predicted"/>
<accession>A0A2D2B095</accession>
<organism evidence="1 2">
    <name type="scientific">Caulobacter mirabilis</name>
    <dbReference type="NCBI Taxonomy" id="69666"/>
    <lineage>
        <taxon>Bacteria</taxon>
        <taxon>Pseudomonadati</taxon>
        <taxon>Pseudomonadota</taxon>
        <taxon>Alphaproteobacteria</taxon>
        <taxon>Caulobacterales</taxon>
        <taxon>Caulobacteraceae</taxon>
        <taxon>Caulobacter</taxon>
    </lineage>
</organism>
<dbReference type="RefSeq" id="WP_099622910.1">
    <property type="nucleotide sequence ID" value="NZ_CP024201.1"/>
</dbReference>
<dbReference type="EMBL" id="CP024201">
    <property type="protein sequence ID" value="ATQ43661.1"/>
    <property type="molecule type" value="Genomic_DNA"/>
</dbReference>
<evidence type="ECO:0000313" key="2">
    <source>
        <dbReference type="Proteomes" id="UP000228945"/>
    </source>
</evidence>
<dbReference type="Proteomes" id="UP000228945">
    <property type="component" value="Chromosome"/>
</dbReference>
<dbReference type="KEGG" id="cmb:CSW64_15300"/>
<sequence>MATYTIQILNNSGFSKSYVAFMKPPIVTGSGGNPQVYTNAWATFPSITNNGFDSVTYTDTTYAYWGATPEELSPGTVMSWGGTALVDTAQQDSVDFSGQAPYGFGPVTHGGAMTGSYRIVAEQDFTAASGFVFGMAKAGQTAVPAPVATFLAQPNDTFNVTPVVQFYVADGSYTAGEVIDVSVTSTQSAMIDFTGLPQTVATVIQNANGGWTVEYS</sequence>